<accession>A0A2G9G615</accession>
<proteinExistence type="predicted"/>
<protein>
    <submittedName>
        <fullName evidence="2">Uncharacterized protein</fullName>
    </submittedName>
</protein>
<evidence type="ECO:0000313" key="2">
    <source>
        <dbReference type="EMBL" id="PIN00753.1"/>
    </source>
</evidence>
<gene>
    <name evidence="2" type="ORF">CDL12_26737</name>
</gene>
<feature type="region of interest" description="Disordered" evidence="1">
    <location>
        <begin position="66"/>
        <end position="92"/>
    </location>
</feature>
<dbReference type="Proteomes" id="UP000231279">
    <property type="component" value="Unassembled WGS sequence"/>
</dbReference>
<dbReference type="PANTHER" id="PTHR34660">
    <property type="entry name" value="MYB-LIKE PROTEIN X"/>
    <property type="match status" value="1"/>
</dbReference>
<dbReference type="EMBL" id="NKXS01006767">
    <property type="protein sequence ID" value="PIN00753.1"/>
    <property type="molecule type" value="Genomic_DNA"/>
</dbReference>
<dbReference type="STRING" id="429701.A0A2G9G615"/>
<evidence type="ECO:0000256" key="1">
    <source>
        <dbReference type="SAM" id="MobiDB-lite"/>
    </source>
</evidence>
<sequence length="164" mass="18392">MATMEPIIKNGHADDKFPTSLPRVENGRKMAGPNIDKAVARREQDAIRKIDNKGLRMNGVLECIKHASNTPSPSVKTKEKIRANMKPPPPHPDLEYLSQILTVPKVEWRLNDDAAQEWLFGHLDLKAKRPKLGSSQIESMKSVWAEAMQVESADVTALPYVIPY</sequence>
<reference evidence="3" key="1">
    <citation type="journal article" date="2018" name="Gigascience">
        <title>Genome assembly of the Pink Ipe (Handroanthus impetiginosus, Bignoniaceae), a highly valued, ecologically keystone Neotropical timber forest tree.</title>
        <authorList>
            <person name="Silva-Junior O.B."/>
            <person name="Grattapaglia D."/>
            <person name="Novaes E."/>
            <person name="Collevatti R.G."/>
        </authorList>
    </citation>
    <scope>NUCLEOTIDE SEQUENCE [LARGE SCALE GENOMIC DNA]</scope>
    <source>
        <strain evidence="3">cv. UFG-1</strain>
    </source>
</reference>
<keyword evidence="3" id="KW-1185">Reference proteome</keyword>
<evidence type="ECO:0000313" key="3">
    <source>
        <dbReference type="Proteomes" id="UP000231279"/>
    </source>
</evidence>
<dbReference type="PANTHER" id="PTHR34660:SF3">
    <property type="entry name" value="RRM DOMAIN-CONTAINING PROTEIN"/>
    <property type="match status" value="1"/>
</dbReference>
<name>A0A2G9G615_9LAMI</name>
<dbReference type="AlphaFoldDB" id="A0A2G9G615"/>
<organism evidence="2 3">
    <name type="scientific">Handroanthus impetiginosus</name>
    <dbReference type="NCBI Taxonomy" id="429701"/>
    <lineage>
        <taxon>Eukaryota</taxon>
        <taxon>Viridiplantae</taxon>
        <taxon>Streptophyta</taxon>
        <taxon>Embryophyta</taxon>
        <taxon>Tracheophyta</taxon>
        <taxon>Spermatophyta</taxon>
        <taxon>Magnoliopsida</taxon>
        <taxon>eudicotyledons</taxon>
        <taxon>Gunneridae</taxon>
        <taxon>Pentapetalae</taxon>
        <taxon>asterids</taxon>
        <taxon>lamiids</taxon>
        <taxon>Lamiales</taxon>
        <taxon>Bignoniaceae</taxon>
        <taxon>Crescentiina</taxon>
        <taxon>Tabebuia alliance</taxon>
        <taxon>Handroanthus</taxon>
    </lineage>
</organism>
<dbReference type="OrthoDB" id="1913135at2759"/>
<comment type="caution">
    <text evidence="2">The sequence shown here is derived from an EMBL/GenBank/DDBJ whole genome shotgun (WGS) entry which is preliminary data.</text>
</comment>
<feature type="region of interest" description="Disordered" evidence="1">
    <location>
        <begin position="1"/>
        <end position="33"/>
    </location>
</feature>